<organism evidence="11 12">
    <name type="scientific">Candidatus Bilamarchaeum dharawalense</name>
    <dbReference type="NCBI Taxonomy" id="2885759"/>
    <lineage>
        <taxon>Archaea</taxon>
        <taxon>Candidatus Micrarchaeota</taxon>
        <taxon>Candidatus Micrarchaeia</taxon>
        <taxon>Candidatus Anstonellales</taxon>
        <taxon>Candidatus Bilamarchaeaceae</taxon>
        <taxon>Candidatus Bilamarchaeum</taxon>
    </lineage>
</organism>
<comment type="subcellular location">
    <subcellularLocation>
        <location evidence="1 9">Cytoplasm</location>
    </subcellularLocation>
</comment>
<feature type="binding site" evidence="9">
    <location>
        <begin position="212"/>
        <end position="214"/>
    </location>
    <ligand>
        <name>ATP</name>
        <dbReference type="ChEBI" id="CHEBI:30616"/>
    </ligand>
</feature>
<feature type="binding site" evidence="9">
    <location>
        <position position="168"/>
    </location>
    <ligand>
        <name>L-aspartate</name>
        <dbReference type="ChEBI" id="CHEBI:29991"/>
    </ligand>
</feature>
<dbReference type="Proteomes" id="UP000789941">
    <property type="component" value="Unassembled WGS sequence"/>
</dbReference>
<dbReference type="GO" id="GO:0005829">
    <property type="term" value="C:cytosol"/>
    <property type="evidence" value="ECO:0007669"/>
    <property type="project" value="TreeGrafter"/>
</dbReference>
<keyword evidence="9" id="KW-0460">Magnesium</keyword>
<dbReference type="NCBIfam" id="TIGR00458">
    <property type="entry name" value="aspS_nondisc"/>
    <property type="match status" value="1"/>
</dbReference>
<dbReference type="GO" id="GO:0006422">
    <property type="term" value="P:aspartyl-tRNA aminoacylation"/>
    <property type="evidence" value="ECO:0007669"/>
    <property type="project" value="UniProtKB-UniRule"/>
</dbReference>
<comment type="cofactor">
    <cofactor evidence="9">
        <name>Mg(2+)</name>
        <dbReference type="ChEBI" id="CHEBI:18420"/>
    </cofactor>
    <text evidence="9">Binds 3 Mg(2+) cations per subunit. The strongest magnesium site (Mg1) is bound to the beta- and gamma-phosphates of ATP and four water molecules complete its coordination sphere.</text>
</comment>
<feature type="site" description="Important for tRNA non-discrimination" evidence="9">
    <location>
        <position position="83"/>
    </location>
</feature>
<dbReference type="PANTHER" id="PTHR43450:SF1">
    <property type="entry name" value="ASPARTATE--TRNA LIGASE, CYTOPLASMIC"/>
    <property type="match status" value="1"/>
</dbReference>
<dbReference type="HAMAP" id="MF_02075">
    <property type="entry name" value="Asp_tRNA_synth_type2"/>
    <property type="match status" value="1"/>
</dbReference>
<evidence type="ECO:0000256" key="7">
    <source>
        <dbReference type="ARBA" id="ARBA00022917"/>
    </source>
</evidence>
<dbReference type="GO" id="GO:0005524">
    <property type="term" value="F:ATP binding"/>
    <property type="evidence" value="ECO:0007669"/>
    <property type="project" value="UniProtKB-UniRule"/>
</dbReference>
<dbReference type="EMBL" id="CABMJJ010000007">
    <property type="protein sequence ID" value="VVC03551.1"/>
    <property type="molecule type" value="Genomic_DNA"/>
</dbReference>
<dbReference type="FunFam" id="3.30.930.10:FF:000038">
    <property type="entry name" value="Aspartate--tRNA ligase"/>
    <property type="match status" value="1"/>
</dbReference>
<evidence type="ECO:0000259" key="10">
    <source>
        <dbReference type="PROSITE" id="PS50862"/>
    </source>
</evidence>
<dbReference type="InterPro" id="IPR002312">
    <property type="entry name" value="Asp/Asn-tRNA-synth_IIb"/>
</dbReference>
<dbReference type="InterPro" id="IPR004364">
    <property type="entry name" value="Aa-tRNA-synt_II"/>
</dbReference>
<dbReference type="InterPro" id="IPR004523">
    <property type="entry name" value="Asp-tRNA_synthase_2"/>
</dbReference>
<dbReference type="Pfam" id="PF00152">
    <property type="entry name" value="tRNA-synt_2"/>
    <property type="match status" value="1"/>
</dbReference>
<dbReference type="SUPFAM" id="SSF50249">
    <property type="entry name" value="Nucleic acid-binding proteins"/>
    <property type="match status" value="1"/>
</dbReference>
<feature type="binding site" evidence="9">
    <location>
        <position position="212"/>
    </location>
    <ligand>
        <name>L-aspartate</name>
        <dbReference type="ChEBI" id="CHEBI:29991"/>
    </ligand>
</feature>
<keyword evidence="7 9" id="KW-0648">Protein biosynthesis</keyword>
<feature type="domain" description="Aminoacyl-transfer RNA synthetases class-II family profile" evidence="10">
    <location>
        <begin position="135"/>
        <end position="430"/>
    </location>
</feature>
<proteinExistence type="inferred from homology"/>
<comment type="caution">
    <text evidence="11">The sequence shown here is derived from an EMBL/GenBank/DDBJ whole genome shotgun (WGS) entry which is preliminary data.</text>
</comment>
<evidence type="ECO:0000313" key="11">
    <source>
        <dbReference type="EMBL" id="VVC03551.1"/>
    </source>
</evidence>
<dbReference type="PROSITE" id="PS50862">
    <property type="entry name" value="AA_TRNA_LIGASE_II"/>
    <property type="match status" value="1"/>
</dbReference>
<dbReference type="AlphaFoldDB" id="A0A5E4LPS6"/>
<feature type="binding site" evidence="9">
    <location>
        <position position="353"/>
    </location>
    <ligand>
        <name>Mg(2+)</name>
        <dbReference type="ChEBI" id="CHEBI:18420"/>
        <label>2</label>
    </ligand>
</feature>
<feature type="binding site" evidence="9">
    <location>
        <position position="356"/>
    </location>
    <ligand>
        <name>Mg(2+)</name>
        <dbReference type="ChEBI" id="CHEBI:18420"/>
        <label>2</label>
    </ligand>
</feature>
<dbReference type="Gene3D" id="3.30.930.10">
    <property type="entry name" value="Bira Bifunctional Protein, Domain 2"/>
    <property type="match status" value="1"/>
</dbReference>
<feature type="binding site" evidence="9">
    <location>
        <position position="360"/>
    </location>
    <ligand>
        <name>L-aspartate</name>
        <dbReference type="ChEBI" id="CHEBI:29991"/>
    </ligand>
</feature>
<dbReference type="SUPFAM" id="SSF55681">
    <property type="entry name" value="Class II aaRS and biotin synthetases"/>
    <property type="match status" value="1"/>
</dbReference>
<dbReference type="GO" id="GO:0050560">
    <property type="term" value="F:aspartate-tRNA(Asn) ligase activity"/>
    <property type="evidence" value="ECO:0007669"/>
    <property type="project" value="UniProtKB-EC"/>
</dbReference>
<evidence type="ECO:0000256" key="2">
    <source>
        <dbReference type="ARBA" id="ARBA00005312"/>
    </source>
</evidence>
<dbReference type="InterPro" id="IPR004365">
    <property type="entry name" value="NA-bd_OB_tRNA"/>
</dbReference>
<feature type="region of interest" description="Aspartate" evidence="9">
    <location>
        <begin position="190"/>
        <end position="193"/>
    </location>
</feature>
<dbReference type="GO" id="GO:0003723">
    <property type="term" value="F:RNA binding"/>
    <property type="evidence" value="ECO:0007669"/>
    <property type="project" value="TreeGrafter"/>
</dbReference>
<dbReference type="InterPro" id="IPR012340">
    <property type="entry name" value="NA-bd_OB-fold"/>
</dbReference>
<feature type="binding site" evidence="9">
    <location>
        <begin position="401"/>
        <end position="404"/>
    </location>
    <ligand>
        <name>ATP</name>
        <dbReference type="ChEBI" id="CHEBI:30616"/>
    </ligand>
</feature>
<dbReference type="PRINTS" id="PR01042">
    <property type="entry name" value="TRNASYNTHASP"/>
</dbReference>
<gene>
    <name evidence="9 11" type="primary">aspS</name>
    <name evidence="11" type="ORF">LFW2832_00434</name>
</gene>
<dbReference type="EC" id="6.1.1.23" evidence="9"/>
<feature type="binding site" evidence="9">
    <location>
        <position position="353"/>
    </location>
    <ligand>
        <name>Mg(2+)</name>
        <dbReference type="ChEBI" id="CHEBI:18420"/>
        <label>3</label>
    </ligand>
</feature>
<accession>A0A5E4LPS6</accession>
<evidence type="ECO:0000256" key="8">
    <source>
        <dbReference type="ARBA" id="ARBA00023146"/>
    </source>
</evidence>
<evidence type="ECO:0000256" key="6">
    <source>
        <dbReference type="ARBA" id="ARBA00022840"/>
    </source>
</evidence>
<dbReference type="NCBIfam" id="NF003483">
    <property type="entry name" value="PRK05159.1"/>
    <property type="match status" value="1"/>
</dbReference>
<keyword evidence="3 9" id="KW-0963">Cytoplasm</keyword>
<name>A0A5E4LPS6_9ARCH</name>
<evidence type="ECO:0000256" key="5">
    <source>
        <dbReference type="ARBA" id="ARBA00022741"/>
    </source>
</evidence>
<comment type="subunit">
    <text evidence="9">Homodimer.</text>
</comment>
<evidence type="ECO:0000256" key="3">
    <source>
        <dbReference type="ARBA" id="ARBA00022490"/>
    </source>
</evidence>
<comment type="caution">
    <text evidence="9">Lacks conserved residue(s) required for the propagation of feature annotation.</text>
</comment>
<evidence type="ECO:0000256" key="9">
    <source>
        <dbReference type="HAMAP-Rule" id="MF_02075"/>
    </source>
</evidence>
<feature type="binding site" evidence="9">
    <location>
        <position position="356"/>
    </location>
    <ligand>
        <name>L-aspartate</name>
        <dbReference type="ChEBI" id="CHEBI:29991"/>
    </ligand>
</feature>
<dbReference type="Gene3D" id="2.40.50.140">
    <property type="entry name" value="Nucleic acid-binding proteins"/>
    <property type="match status" value="1"/>
</dbReference>
<dbReference type="InterPro" id="IPR045864">
    <property type="entry name" value="aa-tRNA-synth_II/BPL/LPL"/>
</dbReference>
<keyword evidence="5 9" id="KW-0547">Nucleotide-binding</keyword>
<sequence>MYRTHYIKDAKKVQGTSVKIAGWVHDFRDLGKLKFIQVRDITGIIQVTMKKGVVSDELLDAVKLNKEDVVVFEGQLKENKIAPDGVELVPTAFQHLNKVERKLPVDPTGLVPSEIDIRLDHRYLDLRRKESTLIFRTRSIAIKSFREKLDQLGFLEIHPSAITGAATEGGADVFPLQYFENKAYLVQSPQLHKQLAVIGGFDRVMMTVPVFRAEKHNTTSHLNEITQMDIEMGFADHNDAMDILEQTMLHILKEVKKEVGEDIAKLWGEIIVPSKVPRYKYADLVDKLNSNGFEMKHGWDFTKEAEKKLHEILGEELYFIYDWPTEVRAFYSMPDEKNPETCHAFDLMYRGLEISSGAKRIHIPAILEEQLRKRGMEPANFEFYINAFRMGAPPHAGWSIGLDRLVMKICQQENIRECTMFPRDRVRLMP</sequence>
<dbReference type="GO" id="GO:0017101">
    <property type="term" value="C:aminoacyl-tRNA synthetase multienzyme complex"/>
    <property type="evidence" value="ECO:0007669"/>
    <property type="project" value="TreeGrafter"/>
</dbReference>
<comment type="similarity">
    <text evidence="2 9">Belongs to the class-II aminoacyl-tRNA synthetase family. Type 2 subfamily.</text>
</comment>
<keyword evidence="8 9" id="KW-0030">Aminoacyl-tRNA synthetase</keyword>
<dbReference type="GO" id="GO:0004815">
    <property type="term" value="F:aspartate-tRNA ligase activity"/>
    <property type="evidence" value="ECO:0007669"/>
    <property type="project" value="UniProtKB-UniRule"/>
</dbReference>
<dbReference type="InterPro" id="IPR006195">
    <property type="entry name" value="aa-tRNA-synth_II"/>
</dbReference>
<dbReference type="GO" id="GO:0000287">
    <property type="term" value="F:magnesium ion binding"/>
    <property type="evidence" value="ECO:0007669"/>
    <property type="project" value="UniProtKB-UniRule"/>
</dbReference>
<keyword evidence="4 9" id="KW-0436">Ligase</keyword>
<comment type="catalytic activity">
    <reaction evidence="9">
        <text>tRNA(Asx) + L-aspartate + ATP = L-aspartyl-tRNA(Asx) + AMP + diphosphate</text>
        <dbReference type="Rhea" id="RHEA:18349"/>
        <dbReference type="Rhea" id="RHEA-COMP:9710"/>
        <dbReference type="Rhea" id="RHEA-COMP:9711"/>
        <dbReference type="ChEBI" id="CHEBI:29991"/>
        <dbReference type="ChEBI" id="CHEBI:30616"/>
        <dbReference type="ChEBI" id="CHEBI:33019"/>
        <dbReference type="ChEBI" id="CHEBI:78442"/>
        <dbReference type="ChEBI" id="CHEBI:78516"/>
        <dbReference type="ChEBI" id="CHEBI:456215"/>
        <dbReference type="EC" id="6.1.1.23"/>
    </reaction>
</comment>
<dbReference type="Pfam" id="PF01336">
    <property type="entry name" value="tRNA_anti-codon"/>
    <property type="match status" value="1"/>
</dbReference>
<evidence type="ECO:0000313" key="12">
    <source>
        <dbReference type="Proteomes" id="UP000789941"/>
    </source>
</evidence>
<comment type="function">
    <text evidence="9">Aspartyl-tRNA synthetase with relaxed tRNA specificity since it is able to aspartylate not only its cognate tRNA(Asp) but also tRNA(Asn). Reaction proceeds in two steps: L-aspartate is first activated by ATP to form Asp-AMP and then transferred to the acceptor end of tRNA(Asp/Asn).</text>
</comment>
<keyword evidence="9" id="KW-0479">Metal-binding</keyword>
<reference evidence="11 12" key="1">
    <citation type="submission" date="2019-08" db="EMBL/GenBank/DDBJ databases">
        <authorList>
            <person name="Vazquez-Campos X."/>
        </authorList>
    </citation>
    <scope>NUCLEOTIDE SEQUENCE [LARGE SCALE GENOMIC DNA]</scope>
    <source>
        <strain evidence="11">LFW-283_2</strain>
    </source>
</reference>
<evidence type="ECO:0000256" key="1">
    <source>
        <dbReference type="ARBA" id="ARBA00004496"/>
    </source>
</evidence>
<dbReference type="PANTHER" id="PTHR43450">
    <property type="entry name" value="ASPARTYL-TRNA SYNTHETASE"/>
    <property type="match status" value="1"/>
</dbReference>
<feature type="binding site" evidence="9">
    <location>
        <position position="353"/>
    </location>
    <ligand>
        <name>ATP</name>
        <dbReference type="ChEBI" id="CHEBI:30616"/>
    </ligand>
</feature>
<evidence type="ECO:0000256" key="4">
    <source>
        <dbReference type="ARBA" id="ARBA00022598"/>
    </source>
</evidence>
<protein>
    <recommendedName>
        <fullName evidence="9">Aspartate--tRNA(Asp/Asn) ligase</fullName>
        <ecNumber evidence="9">6.1.1.23</ecNumber>
    </recommendedName>
    <alternativeName>
        <fullName evidence="9">Aspartyl-tRNA synthetase</fullName>
        <shortName evidence="9">AspRS</shortName>
    </alternativeName>
    <alternativeName>
        <fullName evidence="9">Non-discriminating aspartyl-tRNA synthetase</fullName>
        <shortName evidence="9">ND-AspRS</shortName>
    </alternativeName>
</protein>
<keyword evidence="6 9" id="KW-0067">ATP-binding</keyword>